<dbReference type="PROSITE" id="PS50921">
    <property type="entry name" value="ANTAR"/>
    <property type="match status" value="1"/>
</dbReference>
<feature type="modified residue" description="4-aspartylphosphate" evidence="6">
    <location>
        <position position="54"/>
    </location>
</feature>
<reference evidence="10 11" key="1">
    <citation type="journal article" date="2019" name="ISME J.">
        <title>Candidatus Macondimonas diazotrophica, a novel gammaproteobacterial genus dominating crude-oil-contaminated coastal sediments.</title>
        <authorList>
            <person name="Karthikeyan S."/>
            <person name="Konstantinidis K."/>
        </authorList>
    </citation>
    <scope>NUCLEOTIDE SEQUENCE [LARGE SCALE GENOMIC DNA]</scope>
    <source>
        <strain evidence="10 11">KTK01</strain>
    </source>
</reference>
<evidence type="ECO:0000259" key="9">
    <source>
        <dbReference type="PROSITE" id="PS50921"/>
    </source>
</evidence>
<dbReference type="GO" id="GO:0032993">
    <property type="term" value="C:protein-DNA complex"/>
    <property type="evidence" value="ECO:0007669"/>
    <property type="project" value="TreeGrafter"/>
</dbReference>
<keyword evidence="7" id="KW-0175">Coiled coil</keyword>
<keyword evidence="2" id="KW-0902">Two-component regulatory system</keyword>
<dbReference type="AlphaFoldDB" id="A0A4Z0F9D8"/>
<dbReference type="Pfam" id="PF00072">
    <property type="entry name" value="Response_reg"/>
    <property type="match status" value="1"/>
</dbReference>
<evidence type="ECO:0000256" key="6">
    <source>
        <dbReference type="PROSITE-ProRule" id="PRU00169"/>
    </source>
</evidence>
<dbReference type="Pfam" id="PF03861">
    <property type="entry name" value="ANTAR"/>
    <property type="match status" value="1"/>
</dbReference>
<dbReference type="SMART" id="SM00448">
    <property type="entry name" value="REC"/>
    <property type="match status" value="1"/>
</dbReference>
<gene>
    <name evidence="10" type="ORF">E4680_08260</name>
</gene>
<feature type="coiled-coil region" evidence="7">
    <location>
        <begin position="114"/>
        <end position="141"/>
    </location>
</feature>
<keyword evidence="11" id="KW-1185">Reference proteome</keyword>
<name>A0A4Z0F9D8_9GAMM</name>
<dbReference type="Gene3D" id="1.10.10.10">
    <property type="entry name" value="Winged helix-like DNA-binding domain superfamily/Winged helix DNA-binding domain"/>
    <property type="match status" value="1"/>
</dbReference>
<feature type="domain" description="Response regulatory" evidence="8">
    <location>
        <begin position="4"/>
        <end position="118"/>
    </location>
</feature>
<protein>
    <submittedName>
        <fullName evidence="10">ANTAR domain-containing protein</fullName>
    </submittedName>
</protein>
<dbReference type="GO" id="GO:0000976">
    <property type="term" value="F:transcription cis-regulatory region binding"/>
    <property type="evidence" value="ECO:0007669"/>
    <property type="project" value="TreeGrafter"/>
</dbReference>
<dbReference type="GO" id="GO:0000156">
    <property type="term" value="F:phosphorelay response regulator activity"/>
    <property type="evidence" value="ECO:0007669"/>
    <property type="project" value="TreeGrafter"/>
</dbReference>
<keyword evidence="4" id="KW-0238">DNA-binding</keyword>
<dbReference type="InterPro" id="IPR039420">
    <property type="entry name" value="WalR-like"/>
</dbReference>
<evidence type="ECO:0000313" key="11">
    <source>
        <dbReference type="Proteomes" id="UP000297890"/>
    </source>
</evidence>
<dbReference type="GO" id="GO:0005829">
    <property type="term" value="C:cytosol"/>
    <property type="evidence" value="ECO:0007669"/>
    <property type="project" value="TreeGrafter"/>
</dbReference>
<evidence type="ECO:0000256" key="3">
    <source>
        <dbReference type="ARBA" id="ARBA00023015"/>
    </source>
</evidence>
<dbReference type="PANTHER" id="PTHR48111">
    <property type="entry name" value="REGULATOR OF RPOS"/>
    <property type="match status" value="1"/>
</dbReference>
<dbReference type="InterPro" id="IPR036388">
    <property type="entry name" value="WH-like_DNA-bd_sf"/>
</dbReference>
<dbReference type="EMBL" id="SRIO01000009">
    <property type="protein sequence ID" value="TFZ82463.1"/>
    <property type="molecule type" value="Genomic_DNA"/>
</dbReference>
<dbReference type="SMART" id="SM01012">
    <property type="entry name" value="ANTAR"/>
    <property type="match status" value="1"/>
</dbReference>
<evidence type="ECO:0000256" key="4">
    <source>
        <dbReference type="ARBA" id="ARBA00023125"/>
    </source>
</evidence>
<evidence type="ECO:0000259" key="8">
    <source>
        <dbReference type="PROSITE" id="PS50110"/>
    </source>
</evidence>
<dbReference type="Gene3D" id="3.40.50.2300">
    <property type="match status" value="1"/>
</dbReference>
<dbReference type="SUPFAM" id="SSF52172">
    <property type="entry name" value="CheY-like"/>
    <property type="match status" value="1"/>
</dbReference>
<keyword evidence="5" id="KW-0804">Transcription</keyword>
<dbReference type="InterPro" id="IPR005561">
    <property type="entry name" value="ANTAR"/>
</dbReference>
<evidence type="ECO:0000256" key="1">
    <source>
        <dbReference type="ARBA" id="ARBA00022553"/>
    </source>
</evidence>
<keyword evidence="1 6" id="KW-0597">Phosphoprotein</keyword>
<dbReference type="GO" id="GO:0006355">
    <property type="term" value="P:regulation of DNA-templated transcription"/>
    <property type="evidence" value="ECO:0007669"/>
    <property type="project" value="TreeGrafter"/>
</dbReference>
<dbReference type="GO" id="GO:0003723">
    <property type="term" value="F:RNA binding"/>
    <property type="evidence" value="ECO:0007669"/>
    <property type="project" value="InterPro"/>
</dbReference>
<organism evidence="10 11">
    <name type="scientific">Candidatus Macondimonas diazotrophica</name>
    <dbReference type="NCBI Taxonomy" id="2305248"/>
    <lineage>
        <taxon>Bacteria</taxon>
        <taxon>Pseudomonadati</taxon>
        <taxon>Pseudomonadota</taxon>
        <taxon>Gammaproteobacteria</taxon>
        <taxon>Chromatiales</taxon>
        <taxon>Ectothiorhodospiraceae</taxon>
        <taxon>Candidatus Macondimonas</taxon>
    </lineage>
</organism>
<sequence length="192" mass="21541">MMLKVMLVDDDPGRGAILRQALTDAGYTVFSCPLRGVNLLAELQRSGAEVVLVDMDVPDRDTLESVRHISRDFPRPVVMYAESGNTETIRQAVKAGVSAYVVDDINPRRVKPILEVAVARFKEFQALREELEKTRNSLAERKVVDRAKGILMKKRGMDEEAAYQALRKLAMDRNQRLAEVARTVVEMAELLG</sequence>
<feature type="domain" description="ANTAR" evidence="9">
    <location>
        <begin position="124"/>
        <end position="185"/>
    </location>
</feature>
<accession>A0A4Z0F9D8</accession>
<dbReference type="PIRSF" id="PIRSF036382">
    <property type="entry name" value="RR_antiterm"/>
    <property type="match status" value="1"/>
</dbReference>
<dbReference type="InterPro" id="IPR011006">
    <property type="entry name" value="CheY-like_superfamily"/>
</dbReference>
<evidence type="ECO:0000256" key="7">
    <source>
        <dbReference type="SAM" id="Coils"/>
    </source>
</evidence>
<dbReference type="PANTHER" id="PTHR48111:SF1">
    <property type="entry name" value="TWO-COMPONENT RESPONSE REGULATOR ORR33"/>
    <property type="match status" value="1"/>
</dbReference>
<comment type="caution">
    <text evidence="10">The sequence shown here is derived from an EMBL/GenBank/DDBJ whole genome shotgun (WGS) entry which is preliminary data.</text>
</comment>
<dbReference type="InterPro" id="IPR008327">
    <property type="entry name" value="Sig_transdc_resp-reg_antiterm"/>
</dbReference>
<evidence type="ECO:0000256" key="5">
    <source>
        <dbReference type="ARBA" id="ARBA00023163"/>
    </source>
</evidence>
<dbReference type="PROSITE" id="PS50110">
    <property type="entry name" value="RESPONSE_REGULATORY"/>
    <property type="match status" value="1"/>
</dbReference>
<proteinExistence type="predicted"/>
<dbReference type="InterPro" id="IPR001789">
    <property type="entry name" value="Sig_transdc_resp-reg_receiver"/>
</dbReference>
<evidence type="ECO:0000313" key="10">
    <source>
        <dbReference type="EMBL" id="TFZ82463.1"/>
    </source>
</evidence>
<dbReference type="Proteomes" id="UP000297890">
    <property type="component" value="Unassembled WGS sequence"/>
</dbReference>
<evidence type="ECO:0000256" key="2">
    <source>
        <dbReference type="ARBA" id="ARBA00023012"/>
    </source>
</evidence>
<keyword evidence="3" id="KW-0805">Transcription regulation</keyword>
<dbReference type="OrthoDB" id="9782798at2"/>